<dbReference type="Proteomes" id="UP001597294">
    <property type="component" value="Unassembled WGS sequence"/>
</dbReference>
<reference evidence="2" key="1">
    <citation type="journal article" date="2019" name="Int. J. Syst. Evol. Microbiol.">
        <title>The Global Catalogue of Microorganisms (GCM) 10K type strain sequencing project: providing services to taxonomists for standard genome sequencing and annotation.</title>
        <authorList>
            <consortium name="The Broad Institute Genomics Platform"/>
            <consortium name="The Broad Institute Genome Sequencing Center for Infectious Disease"/>
            <person name="Wu L."/>
            <person name="Ma J."/>
        </authorList>
    </citation>
    <scope>NUCLEOTIDE SEQUENCE [LARGE SCALE GENOMIC DNA]</scope>
    <source>
        <strain evidence="2">CGMCC 4.7192</strain>
    </source>
</reference>
<keyword evidence="2" id="KW-1185">Reference proteome</keyword>
<dbReference type="Gene3D" id="2.60.120.10">
    <property type="entry name" value="Jelly Rolls"/>
    <property type="match status" value="1"/>
</dbReference>
<dbReference type="RefSeq" id="WP_380247593.1">
    <property type="nucleotide sequence ID" value="NZ_JBHUII010000001.1"/>
</dbReference>
<name>A0ABW5BGE3_9PROT</name>
<sequence>MKFVEPSNYTGNKAWDALDVAEIEGATVRLHWTDQPYKWHQNDGDEVFVVLNGKVKMFYRSRGVEQHQIMKPGDIFHAGNGDEHVAHPLGEARVLVIEKKGSI</sequence>
<dbReference type="SUPFAM" id="SSF51182">
    <property type="entry name" value="RmlC-like cupins"/>
    <property type="match status" value="1"/>
</dbReference>
<protein>
    <submittedName>
        <fullName evidence="1">Cupin</fullName>
    </submittedName>
</protein>
<comment type="caution">
    <text evidence="1">The sequence shown here is derived from an EMBL/GenBank/DDBJ whole genome shotgun (WGS) entry which is preliminary data.</text>
</comment>
<gene>
    <name evidence="1" type="ORF">ACFSKO_01335</name>
</gene>
<organism evidence="1 2">
    <name type="scientific">Kiloniella antarctica</name>
    <dbReference type="NCBI Taxonomy" id="1550907"/>
    <lineage>
        <taxon>Bacteria</taxon>
        <taxon>Pseudomonadati</taxon>
        <taxon>Pseudomonadota</taxon>
        <taxon>Alphaproteobacteria</taxon>
        <taxon>Rhodospirillales</taxon>
        <taxon>Kiloniellaceae</taxon>
        <taxon>Kiloniella</taxon>
    </lineage>
</organism>
<accession>A0ABW5BGE3</accession>
<evidence type="ECO:0000313" key="2">
    <source>
        <dbReference type="Proteomes" id="UP001597294"/>
    </source>
</evidence>
<dbReference type="InterPro" id="IPR014710">
    <property type="entry name" value="RmlC-like_jellyroll"/>
</dbReference>
<dbReference type="EMBL" id="JBHUII010000001">
    <property type="protein sequence ID" value="MFD2204231.1"/>
    <property type="molecule type" value="Genomic_DNA"/>
</dbReference>
<proteinExistence type="predicted"/>
<dbReference type="InterPro" id="IPR011051">
    <property type="entry name" value="RmlC_Cupin_sf"/>
</dbReference>
<evidence type="ECO:0000313" key="1">
    <source>
        <dbReference type="EMBL" id="MFD2204231.1"/>
    </source>
</evidence>